<dbReference type="AlphaFoldDB" id="A0AA39LMJ5"/>
<feature type="signal peptide" evidence="2">
    <location>
        <begin position="1"/>
        <end position="18"/>
    </location>
</feature>
<comment type="caution">
    <text evidence="3">The sequence shown here is derived from an EMBL/GenBank/DDBJ whole genome shotgun (WGS) entry which is preliminary data.</text>
</comment>
<reference evidence="3" key="1">
    <citation type="submission" date="2023-06" db="EMBL/GenBank/DDBJ databases">
        <title>Genomic analysis of the entomopathogenic nematode Steinernema hermaphroditum.</title>
        <authorList>
            <person name="Schwarz E.M."/>
            <person name="Heppert J.K."/>
            <person name="Baniya A."/>
            <person name="Schwartz H.T."/>
            <person name="Tan C.-H."/>
            <person name="Antoshechkin I."/>
            <person name="Sternberg P.W."/>
            <person name="Goodrich-Blair H."/>
            <person name="Dillman A.R."/>
        </authorList>
    </citation>
    <scope>NUCLEOTIDE SEQUENCE</scope>
    <source>
        <strain evidence="3">PS9179</strain>
        <tissue evidence="3">Whole animal</tissue>
    </source>
</reference>
<name>A0AA39LMJ5_9BILA</name>
<dbReference type="EMBL" id="JAUCMV010000004">
    <property type="protein sequence ID" value="KAK0403261.1"/>
    <property type="molecule type" value="Genomic_DNA"/>
</dbReference>
<evidence type="ECO:0000313" key="4">
    <source>
        <dbReference type="Proteomes" id="UP001175271"/>
    </source>
</evidence>
<accession>A0AA39LMJ5</accession>
<organism evidence="3 4">
    <name type="scientific">Steinernema hermaphroditum</name>
    <dbReference type="NCBI Taxonomy" id="289476"/>
    <lineage>
        <taxon>Eukaryota</taxon>
        <taxon>Metazoa</taxon>
        <taxon>Ecdysozoa</taxon>
        <taxon>Nematoda</taxon>
        <taxon>Chromadorea</taxon>
        <taxon>Rhabditida</taxon>
        <taxon>Tylenchina</taxon>
        <taxon>Panagrolaimomorpha</taxon>
        <taxon>Strongyloidoidea</taxon>
        <taxon>Steinernematidae</taxon>
        <taxon>Steinernema</taxon>
    </lineage>
</organism>
<evidence type="ECO:0000256" key="2">
    <source>
        <dbReference type="SAM" id="SignalP"/>
    </source>
</evidence>
<proteinExistence type="predicted"/>
<keyword evidence="2" id="KW-0732">Signal</keyword>
<gene>
    <name evidence="3" type="ORF">QR680_016819</name>
</gene>
<feature type="region of interest" description="Disordered" evidence="1">
    <location>
        <begin position="472"/>
        <end position="513"/>
    </location>
</feature>
<feature type="compositionally biased region" description="Polar residues" evidence="1">
    <location>
        <begin position="501"/>
        <end position="513"/>
    </location>
</feature>
<evidence type="ECO:0000313" key="3">
    <source>
        <dbReference type="EMBL" id="KAK0403261.1"/>
    </source>
</evidence>
<sequence>MDFALPLLLLSAGLLVGSEETPNIDEQSITGITVINKAGRDLLRRRFPPRPRFECAEWGDWRNATCWWPSQAWEELPEACTFVPVSPKWPDYLKKLVESKAKEKYDVIQAEYKARGAPPRCGFCSRSFKCRTRNSTDDSPFCPRKQVLDVPSECNDSAPCLISREKGGCPPPLFLNHNRIRRIRDLIERKEHQKVMEELLAAQAPPKEDRGGFEASDPLPWEARPRVKRDSMIDDDSAFEKIQYDFWSSPFADVFAPRPVSDEFPTRGDLRMMARPVRPLLPMPQIGNLPMGNPQMLPPPMPPMGSPQMPPPPMPPMGNPQIPAPGHRLPMRPMRRLPKPSFGSPEQSALNGPPPPFLMNDHATIQTLRRRHGPFGPQILPFPRHPFFPMPFFPPPPLPLPRPRPHFRRPPPPPPAVQFIHELVHGTTCASRLDVCMCCCGHFVPNIIKGTCEDITKILPGIDKVVDDLVEKSKNGPVDSTDSGEDEGSTEDGPSPANEDPPTSDNDVIVKPNTQKLKLKPTAKFLKEVGDFRM</sequence>
<evidence type="ECO:0000256" key="1">
    <source>
        <dbReference type="SAM" id="MobiDB-lite"/>
    </source>
</evidence>
<protein>
    <submittedName>
        <fullName evidence="3">Uncharacterized protein</fullName>
    </submittedName>
</protein>
<feature type="chain" id="PRO_5041410207" evidence="2">
    <location>
        <begin position="19"/>
        <end position="534"/>
    </location>
</feature>
<dbReference type="Proteomes" id="UP001175271">
    <property type="component" value="Unassembled WGS sequence"/>
</dbReference>
<keyword evidence="4" id="KW-1185">Reference proteome</keyword>